<gene>
    <name evidence="1" type="ORF">EV386_1934</name>
</gene>
<evidence type="ECO:0000313" key="2">
    <source>
        <dbReference type="Proteomes" id="UP000293852"/>
    </source>
</evidence>
<reference evidence="1 2" key="1">
    <citation type="submission" date="2019-02" db="EMBL/GenBank/DDBJ databases">
        <title>Sequencing the genomes of 1000 actinobacteria strains.</title>
        <authorList>
            <person name="Klenk H.-P."/>
        </authorList>
    </citation>
    <scope>NUCLEOTIDE SEQUENCE [LARGE SCALE GENOMIC DNA]</scope>
    <source>
        <strain evidence="1 2">DSM 16932</strain>
    </source>
</reference>
<dbReference type="RefSeq" id="WP_130414468.1">
    <property type="nucleotide sequence ID" value="NZ_SGWX01000001.1"/>
</dbReference>
<dbReference type="Proteomes" id="UP000293852">
    <property type="component" value="Unassembled WGS sequence"/>
</dbReference>
<dbReference type="InterPro" id="IPR018561">
    <property type="entry name" value="AosR"/>
</dbReference>
<name>A0A4Q7M1D2_9MICO</name>
<dbReference type="AlphaFoldDB" id="A0A4Q7M1D2"/>
<dbReference type="Pfam" id="PF09438">
    <property type="entry name" value="DUF2017"/>
    <property type="match status" value="1"/>
</dbReference>
<proteinExistence type="predicted"/>
<evidence type="ECO:0000313" key="1">
    <source>
        <dbReference type="EMBL" id="RZS61625.1"/>
    </source>
</evidence>
<sequence length="257" mass="27811">MTPFAATPEGYEAYWEEAERRVLAIVAREVSAMLREQAGLPEPGDDPLESLAASMQTTGTPRVPDDAAARRLLPDASRDDAEVAAEFRHLTQNDLAVAKVRGLERFADLLDPPGDARLDDALDEAFDGARDDDARDDAFEDEAFDDEALDDEAFDDEAFDEDAADRAVVLIGRDEANTVAAALTDVRLVVAQRLGLATDDDVEALHDEVLADAVGDDVGSGLDAQVRRYWGGVFVASGFAQESLVSAMLDDLRERRG</sequence>
<dbReference type="OrthoDB" id="3268479at2"/>
<keyword evidence="2" id="KW-1185">Reference proteome</keyword>
<protein>
    <submittedName>
        <fullName evidence="1">Uncharacterized protein DUF2017</fullName>
    </submittedName>
</protein>
<organism evidence="1 2">
    <name type="scientific">Xylanimonas ulmi</name>
    <dbReference type="NCBI Taxonomy" id="228973"/>
    <lineage>
        <taxon>Bacteria</taxon>
        <taxon>Bacillati</taxon>
        <taxon>Actinomycetota</taxon>
        <taxon>Actinomycetes</taxon>
        <taxon>Micrococcales</taxon>
        <taxon>Promicromonosporaceae</taxon>
        <taxon>Xylanimonas</taxon>
    </lineage>
</organism>
<comment type="caution">
    <text evidence="1">The sequence shown here is derived from an EMBL/GenBank/DDBJ whole genome shotgun (WGS) entry which is preliminary data.</text>
</comment>
<accession>A0A4Q7M1D2</accession>
<dbReference type="EMBL" id="SGWX01000001">
    <property type="protein sequence ID" value="RZS61625.1"/>
    <property type="molecule type" value="Genomic_DNA"/>
</dbReference>